<dbReference type="Proteomes" id="UP000001745">
    <property type="component" value="Unassembled WGS sequence"/>
</dbReference>
<dbReference type="RefSeq" id="XP_002485134.1">
    <property type="nucleotide sequence ID" value="XM_002485089.1"/>
</dbReference>
<dbReference type="STRING" id="441959.B8MJI1"/>
<name>B8MJI1_TALSN</name>
<dbReference type="AlphaFoldDB" id="B8MJI1"/>
<proteinExistence type="predicted"/>
<reference evidence="3" key="1">
    <citation type="journal article" date="2015" name="Genome Announc.">
        <title>Genome sequence of the AIDS-associated pathogen Penicillium marneffei (ATCC18224) and its near taxonomic relative Talaromyces stipitatus (ATCC10500).</title>
        <authorList>
            <person name="Nierman W.C."/>
            <person name="Fedorova-Abrams N.D."/>
            <person name="Andrianopoulos A."/>
        </authorList>
    </citation>
    <scope>NUCLEOTIDE SEQUENCE [LARGE SCALE GENOMIC DNA]</scope>
    <source>
        <strain evidence="3">ATCC 10500 / CBS 375.48 / QM 6759 / NRRL 1006</strain>
    </source>
</reference>
<feature type="domain" description="Azaphilone pigments biosynthesis cluster protein L N-terminal" evidence="1">
    <location>
        <begin position="1"/>
        <end position="164"/>
    </location>
</feature>
<dbReference type="GeneID" id="8099546"/>
<dbReference type="InterPro" id="IPR031348">
    <property type="entry name" value="PigL_N"/>
</dbReference>
<dbReference type="HOGENOM" id="CLU_970366_0_0_1"/>
<dbReference type="VEuPathDB" id="FungiDB:TSTA_046350"/>
<dbReference type="InParanoid" id="B8MJI1"/>
<protein>
    <recommendedName>
        <fullName evidence="1">Azaphilone pigments biosynthesis cluster protein L N-terminal domain-containing protein</fullName>
    </recommendedName>
</protein>
<keyword evidence="3" id="KW-1185">Reference proteome</keyword>
<accession>B8MJI1</accession>
<dbReference type="OrthoDB" id="341259at2759"/>
<evidence type="ECO:0000313" key="2">
    <source>
        <dbReference type="EMBL" id="EED15181.1"/>
    </source>
</evidence>
<dbReference type="EMBL" id="EQ962657">
    <property type="protein sequence ID" value="EED15181.1"/>
    <property type="molecule type" value="Genomic_DNA"/>
</dbReference>
<organism evidence="2 3">
    <name type="scientific">Talaromyces stipitatus (strain ATCC 10500 / CBS 375.48 / QM 6759 / NRRL 1006)</name>
    <name type="common">Penicillium stipitatum</name>
    <dbReference type="NCBI Taxonomy" id="441959"/>
    <lineage>
        <taxon>Eukaryota</taxon>
        <taxon>Fungi</taxon>
        <taxon>Dikarya</taxon>
        <taxon>Ascomycota</taxon>
        <taxon>Pezizomycotina</taxon>
        <taxon>Eurotiomycetes</taxon>
        <taxon>Eurotiomycetidae</taxon>
        <taxon>Eurotiales</taxon>
        <taxon>Trichocomaceae</taxon>
        <taxon>Talaromyces</taxon>
        <taxon>Talaromyces sect. Talaromyces</taxon>
    </lineage>
</organism>
<dbReference type="Pfam" id="PF17111">
    <property type="entry name" value="PigL_N"/>
    <property type="match status" value="1"/>
</dbReference>
<sequence length="287" mass="32052">MDPLSLTASIIVVLGLASETSKALRTLYDLRHAPREILELTNEVSELQALLCLVQKATDSAVQNHLSAEDQVLIQRLIETAQDPLKKLEGLIDMCSSKKEMSSGSVEKSSLRLSVSWLKLKNSISNIRKRFLRAHRNIDTALAALNNINRQADYKVILNIHDLVLTQAQASEHGISPASPETVQNLEQKFNGIICDVNEEKTGELFKESILPVPAARNTMTREIAEKKFDSYYSHEDEPGLFENHATIRASIATPEHLYFNFDHAITEDANNKRPSHASSHTIFRSG</sequence>
<gene>
    <name evidence="2" type="ORF">TSTA_046350</name>
</gene>
<evidence type="ECO:0000259" key="1">
    <source>
        <dbReference type="Pfam" id="PF17111"/>
    </source>
</evidence>
<evidence type="ECO:0000313" key="3">
    <source>
        <dbReference type="Proteomes" id="UP000001745"/>
    </source>
</evidence>